<sequence length="76" mass="8458">MEESTSKRNKLFFPIQLAANTNSVPESGGTQDNHIPPSSPAVVPYVPHSPVVIPSSEIKKYIFKEDIYKPAKRNMC</sequence>
<reference evidence="2 3" key="1">
    <citation type="submission" date="2021-06" db="EMBL/GenBank/DDBJ databases">
        <title>Caerostris darwini draft genome.</title>
        <authorList>
            <person name="Kono N."/>
            <person name="Arakawa K."/>
        </authorList>
    </citation>
    <scope>NUCLEOTIDE SEQUENCE [LARGE SCALE GENOMIC DNA]</scope>
</reference>
<gene>
    <name evidence="2" type="primary">Farp1_2</name>
    <name evidence="2" type="ORF">CDAR_477771</name>
</gene>
<dbReference type="EMBL" id="BPLQ01000369">
    <property type="protein sequence ID" value="GIX70443.1"/>
    <property type="molecule type" value="Genomic_DNA"/>
</dbReference>
<feature type="compositionally biased region" description="Polar residues" evidence="1">
    <location>
        <begin position="22"/>
        <end position="33"/>
    </location>
</feature>
<accession>A0AAV4MEW6</accession>
<dbReference type="AlphaFoldDB" id="A0AAV4MEW6"/>
<organism evidence="2 3">
    <name type="scientific">Caerostris darwini</name>
    <dbReference type="NCBI Taxonomy" id="1538125"/>
    <lineage>
        <taxon>Eukaryota</taxon>
        <taxon>Metazoa</taxon>
        <taxon>Ecdysozoa</taxon>
        <taxon>Arthropoda</taxon>
        <taxon>Chelicerata</taxon>
        <taxon>Arachnida</taxon>
        <taxon>Araneae</taxon>
        <taxon>Araneomorphae</taxon>
        <taxon>Entelegynae</taxon>
        <taxon>Araneoidea</taxon>
        <taxon>Araneidae</taxon>
        <taxon>Caerostris</taxon>
    </lineage>
</organism>
<dbReference type="Proteomes" id="UP001054837">
    <property type="component" value="Unassembled WGS sequence"/>
</dbReference>
<feature type="region of interest" description="Disordered" evidence="1">
    <location>
        <begin position="22"/>
        <end position="41"/>
    </location>
</feature>
<keyword evidence="3" id="KW-1185">Reference proteome</keyword>
<name>A0AAV4MEW6_9ARAC</name>
<evidence type="ECO:0000313" key="3">
    <source>
        <dbReference type="Proteomes" id="UP001054837"/>
    </source>
</evidence>
<evidence type="ECO:0000313" key="2">
    <source>
        <dbReference type="EMBL" id="GIX70443.1"/>
    </source>
</evidence>
<comment type="caution">
    <text evidence="2">The sequence shown here is derived from an EMBL/GenBank/DDBJ whole genome shotgun (WGS) entry which is preliminary data.</text>
</comment>
<proteinExistence type="predicted"/>
<evidence type="ECO:0000256" key="1">
    <source>
        <dbReference type="SAM" id="MobiDB-lite"/>
    </source>
</evidence>
<protein>
    <submittedName>
        <fullName evidence="2">FERM, ARHGEF and pleckstrin domain-containing protein 1</fullName>
    </submittedName>
</protein>